<evidence type="ECO:0000256" key="1">
    <source>
        <dbReference type="SAM" id="Phobius"/>
    </source>
</evidence>
<evidence type="ECO:0000313" key="3">
    <source>
        <dbReference type="Proteomes" id="UP000321691"/>
    </source>
</evidence>
<organism evidence="2 3">
    <name type="scientific">Levilactobacillus spicheri</name>
    <dbReference type="NCBI Taxonomy" id="216463"/>
    <lineage>
        <taxon>Bacteria</taxon>
        <taxon>Bacillati</taxon>
        <taxon>Bacillota</taxon>
        <taxon>Bacilli</taxon>
        <taxon>Lactobacillales</taxon>
        <taxon>Lactobacillaceae</taxon>
        <taxon>Levilactobacillus</taxon>
    </lineage>
</organism>
<dbReference type="Proteomes" id="UP000321691">
    <property type="component" value="Unassembled WGS sequence"/>
</dbReference>
<sequence>MSEAVSRLIDTLNGQFKELPALAKTMVEQWTMSHYIIAGIGFLVFVAIVAVAVNLFKGALKKVAAASEEYAKKREEDVFYTDHGMDDQLSSHWQTYVSAILGAISSLPLIFSLASLYKALNPIVTLINNFR</sequence>
<keyword evidence="1" id="KW-1133">Transmembrane helix</keyword>
<gene>
    <name evidence="2" type="ORF">LSP04_25040</name>
</gene>
<accession>A0ABQ0WWN0</accession>
<reference evidence="2 3" key="1">
    <citation type="submission" date="2019-07" db="EMBL/GenBank/DDBJ databases">
        <title>Whole genome shotgun sequence of Lactobacillus spicheri NBRC 107155.</title>
        <authorList>
            <person name="Hosoyama A."/>
            <person name="Uohara A."/>
            <person name="Ohji S."/>
            <person name="Ichikawa N."/>
        </authorList>
    </citation>
    <scope>NUCLEOTIDE SEQUENCE [LARGE SCALE GENOMIC DNA]</scope>
    <source>
        <strain evidence="2 3">NBRC 107155</strain>
    </source>
</reference>
<feature type="transmembrane region" description="Helical" evidence="1">
    <location>
        <begin position="35"/>
        <end position="56"/>
    </location>
</feature>
<evidence type="ECO:0000313" key="2">
    <source>
        <dbReference type="EMBL" id="GEO68085.1"/>
    </source>
</evidence>
<keyword evidence="1" id="KW-0812">Transmembrane</keyword>
<keyword evidence="3" id="KW-1185">Reference proteome</keyword>
<dbReference type="EMBL" id="BJZI01000108">
    <property type="protein sequence ID" value="GEO68085.1"/>
    <property type="molecule type" value="Genomic_DNA"/>
</dbReference>
<dbReference type="RefSeq" id="WP_056963588.1">
    <property type="nucleotide sequence ID" value="NZ_BJZI01000108.1"/>
</dbReference>
<proteinExistence type="predicted"/>
<feature type="transmembrane region" description="Helical" evidence="1">
    <location>
        <begin position="95"/>
        <end position="117"/>
    </location>
</feature>
<keyword evidence="1" id="KW-0472">Membrane</keyword>
<protein>
    <recommendedName>
        <fullName evidence="4">Mechanosensitive ion channel protein MscL</fullName>
    </recommendedName>
</protein>
<name>A0ABQ0WWN0_9LACO</name>
<evidence type="ECO:0008006" key="4">
    <source>
        <dbReference type="Google" id="ProtNLM"/>
    </source>
</evidence>
<comment type="caution">
    <text evidence="2">The sequence shown here is derived from an EMBL/GenBank/DDBJ whole genome shotgun (WGS) entry which is preliminary data.</text>
</comment>